<evidence type="ECO:0000313" key="2">
    <source>
        <dbReference type="Proteomes" id="UP000008022"/>
    </source>
</evidence>
<organism evidence="1 2">
    <name type="scientific">Oryza rufipogon</name>
    <name type="common">Brownbeard rice</name>
    <name type="synonym">Asian wild rice</name>
    <dbReference type="NCBI Taxonomy" id="4529"/>
    <lineage>
        <taxon>Eukaryota</taxon>
        <taxon>Viridiplantae</taxon>
        <taxon>Streptophyta</taxon>
        <taxon>Embryophyta</taxon>
        <taxon>Tracheophyta</taxon>
        <taxon>Spermatophyta</taxon>
        <taxon>Magnoliopsida</taxon>
        <taxon>Liliopsida</taxon>
        <taxon>Poales</taxon>
        <taxon>Poaceae</taxon>
        <taxon>BOP clade</taxon>
        <taxon>Oryzoideae</taxon>
        <taxon>Oryzeae</taxon>
        <taxon>Oryzinae</taxon>
        <taxon>Oryza</taxon>
    </lineage>
</organism>
<dbReference type="OMA" id="NDVGDEM"/>
<dbReference type="Gramene" id="ORUFI11G06230.1">
    <property type="protein sequence ID" value="ORUFI11G06230.1"/>
    <property type="gene ID" value="ORUFI11G06230"/>
</dbReference>
<dbReference type="AlphaFoldDB" id="A0A0E0R5I1"/>
<proteinExistence type="predicted"/>
<reference evidence="2" key="1">
    <citation type="submission" date="2013-06" db="EMBL/GenBank/DDBJ databases">
        <authorList>
            <person name="Zhao Q."/>
        </authorList>
    </citation>
    <scope>NUCLEOTIDE SEQUENCE</scope>
    <source>
        <strain evidence="2">cv. W1943</strain>
    </source>
</reference>
<dbReference type="HOGENOM" id="CLU_149619_0_0_1"/>
<dbReference type="EnsemblPlants" id="ORUFI11G06230.1">
    <property type="protein sequence ID" value="ORUFI11G06230.1"/>
    <property type="gene ID" value="ORUFI11G06230"/>
</dbReference>
<keyword evidence="2" id="KW-1185">Reference proteome</keyword>
<reference evidence="1" key="2">
    <citation type="submission" date="2015-06" db="UniProtKB">
        <authorList>
            <consortium name="EnsemblPlants"/>
        </authorList>
    </citation>
    <scope>IDENTIFICATION</scope>
</reference>
<sequence>MDNPNMSSFLHMFVGDDSNDVGDEMDILDGEEQCLTVVSTVIKLVIGAEGYSHLGRPDTQWHLRDELLDGDGRDTERKNSHPNTTGIVTFAEAGARCGELDGGQPWVAALGEGDVDASHSKHSGMCGHAVVRAAEEISGHAGGAR</sequence>
<protein>
    <submittedName>
        <fullName evidence="1">Uncharacterized protein</fullName>
    </submittedName>
</protein>
<accession>A0A0E0R5I1</accession>
<name>A0A0E0R5I1_ORYRU</name>
<dbReference type="Proteomes" id="UP000008022">
    <property type="component" value="Unassembled WGS sequence"/>
</dbReference>
<evidence type="ECO:0000313" key="1">
    <source>
        <dbReference type="EnsemblPlants" id="ORUFI11G06230.1"/>
    </source>
</evidence>